<dbReference type="InterPro" id="IPR001763">
    <property type="entry name" value="Rhodanese-like_dom"/>
</dbReference>
<feature type="region of interest" description="Disordered" evidence="1">
    <location>
        <begin position="1"/>
        <end position="23"/>
    </location>
</feature>
<reference evidence="3" key="1">
    <citation type="submission" date="2021-08" db="EMBL/GenBank/DDBJ databases">
        <authorList>
            <person name="Zhang H."/>
            <person name="Xu M."/>
            <person name="Yu Z."/>
            <person name="Yang L."/>
            <person name="Cai Y."/>
        </authorList>
    </citation>
    <scope>NUCLEOTIDE SEQUENCE</scope>
    <source>
        <strain evidence="3">CHL1</strain>
    </source>
</reference>
<organism evidence="3 4">
    <name type="scientific">Chenggangzhangella methanolivorans</name>
    <dbReference type="NCBI Taxonomy" id="1437009"/>
    <lineage>
        <taxon>Bacteria</taxon>
        <taxon>Pseudomonadati</taxon>
        <taxon>Pseudomonadota</taxon>
        <taxon>Alphaproteobacteria</taxon>
        <taxon>Hyphomicrobiales</taxon>
        <taxon>Methylopilaceae</taxon>
        <taxon>Chenggangzhangella</taxon>
    </lineage>
</organism>
<dbReference type="InterPro" id="IPR036873">
    <property type="entry name" value="Rhodanese-like_dom_sf"/>
</dbReference>
<evidence type="ECO:0000313" key="3">
    <source>
        <dbReference type="EMBL" id="QZO02544.1"/>
    </source>
</evidence>
<sequence length="171" mass="18842">MEDPVEGAAPSEPSGYRMDDYRTPTPLTLSGARSIDTKSAEALWRAKSAVFLDTMPRDRHPPNLPPGTVWRDKPREDIPGSVWLANVGYGALVPETEAYFRDALTALSGGDKAKPLLFYCRAACWMSWNAAKRAMEWGYTDVIWYSAGTDGWGEAGLPLERATPYALSPTQ</sequence>
<protein>
    <submittedName>
        <fullName evidence="3">PQQ-dependent catabolism-associated CXXCW motif protein</fullName>
    </submittedName>
</protein>
<dbReference type="SUPFAM" id="SSF52821">
    <property type="entry name" value="Rhodanese/Cell cycle control phosphatase"/>
    <property type="match status" value="1"/>
</dbReference>
<keyword evidence="4" id="KW-1185">Reference proteome</keyword>
<evidence type="ECO:0000259" key="2">
    <source>
        <dbReference type="Pfam" id="PF00581"/>
    </source>
</evidence>
<name>A0A9E6RFD1_9HYPH</name>
<accession>A0A9E6RFD1</accession>
<evidence type="ECO:0000313" key="4">
    <source>
        <dbReference type="Proteomes" id="UP000825701"/>
    </source>
</evidence>
<dbReference type="AlphaFoldDB" id="A0A9E6RFD1"/>
<feature type="domain" description="Rhodanese" evidence="2">
    <location>
        <begin position="45"/>
        <end position="154"/>
    </location>
</feature>
<evidence type="ECO:0000256" key="1">
    <source>
        <dbReference type="SAM" id="MobiDB-lite"/>
    </source>
</evidence>
<dbReference type="Pfam" id="PF00581">
    <property type="entry name" value="Rhodanese"/>
    <property type="match status" value="1"/>
</dbReference>
<dbReference type="NCBIfam" id="TIGR03865">
    <property type="entry name" value="PQQ_CXXCW"/>
    <property type="match status" value="1"/>
</dbReference>
<proteinExistence type="predicted"/>
<dbReference type="Proteomes" id="UP000825701">
    <property type="component" value="Chromosome"/>
</dbReference>
<gene>
    <name evidence="3" type="ORF">K6K41_27235</name>
</gene>
<dbReference type="Gene3D" id="3.40.250.10">
    <property type="entry name" value="Rhodanese-like domain"/>
    <property type="match status" value="1"/>
</dbReference>
<dbReference type="InterPro" id="IPR022376">
    <property type="entry name" value="PQQ_CXXCW"/>
</dbReference>
<dbReference type="EMBL" id="CP081869">
    <property type="protein sequence ID" value="QZO02544.1"/>
    <property type="molecule type" value="Genomic_DNA"/>
</dbReference>
<dbReference type="CDD" id="cd00158">
    <property type="entry name" value="RHOD"/>
    <property type="match status" value="1"/>
</dbReference>
<dbReference type="KEGG" id="cmet:K6K41_27235"/>